<dbReference type="Pfam" id="PF13191">
    <property type="entry name" value="AAA_16"/>
    <property type="match status" value="1"/>
</dbReference>
<dbReference type="GO" id="GO:0005524">
    <property type="term" value="F:ATP binding"/>
    <property type="evidence" value="ECO:0007669"/>
    <property type="project" value="UniProtKB-KW"/>
</dbReference>
<protein>
    <submittedName>
        <fullName evidence="6">Protein kinase</fullName>
    </submittedName>
</protein>
<dbReference type="InterPro" id="IPR011009">
    <property type="entry name" value="Kinase-like_dom_sf"/>
</dbReference>
<evidence type="ECO:0000313" key="7">
    <source>
        <dbReference type="Proteomes" id="UP000075502"/>
    </source>
</evidence>
<name>A0A150TNJ5_SORCE</name>
<dbReference type="SUPFAM" id="SSF56112">
    <property type="entry name" value="Protein kinase-like (PK-like)"/>
    <property type="match status" value="1"/>
</dbReference>
<dbReference type="SMART" id="SM00220">
    <property type="entry name" value="S_TKc"/>
    <property type="match status" value="1"/>
</dbReference>
<dbReference type="PROSITE" id="PS50011">
    <property type="entry name" value="PROTEIN_KINASE_DOM"/>
    <property type="match status" value="1"/>
</dbReference>
<dbReference type="InterPro" id="IPR027417">
    <property type="entry name" value="P-loop_NTPase"/>
</dbReference>
<dbReference type="InterPro" id="IPR008271">
    <property type="entry name" value="Ser/Thr_kinase_AS"/>
</dbReference>
<dbReference type="Gene3D" id="1.10.510.10">
    <property type="entry name" value="Transferase(Phosphotransferase) domain 1"/>
    <property type="match status" value="1"/>
</dbReference>
<dbReference type="InterPro" id="IPR041664">
    <property type="entry name" value="AAA_16"/>
</dbReference>
<dbReference type="PANTHER" id="PTHR43289:SF6">
    <property type="entry name" value="SERINE_THREONINE-PROTEIN KINASE NEKL-3"/>
    <property type="match status" value="1"/>
</dbReference>
<keyword evidence="4" id="KW-0067">ATP-binding</keyword>
<feature type="domain" description="Protein kinase" evidence="5">
    <location>
        <begin position="11"/>
        <end position="268"/>
    </location>
</feature>
<comment type="caution">
    <text evidence="6">The sequence shown here is derived from an EMBL/GenBank/DDBJ whole genome shotgun (WGS) entry which is preliminary data.</text>
</comment>
<dbReference type="Pfam" id="PF00069">
    <property type="entry name" value="Pkinase"/>
    <property type="match status" value="1"/>
</dbReference>
<reference evidence="6 7" key="1">
    <citation type="submission" date="2014-02" db="EMBL/GenBank/DDBJ databases">
        <title>The small core and large imbalanced accessory genome model reveals a collaborative survival strategy of Sorangium cellulosum strains in nature.</title>
        <authorList>
            <person name="Han K."/>
            <person name="Peng R."/>
            <person name="Blom J."/>
            <person name="Li Y.-Z."/>
        </authorList>
    </citation>
    <scope>NUCLEOTIDE SEQUENCE [LARGE SCALE GENOMIC DNA]</scope>
    <source>
        <strain evidence="6 7">So0007-03</strain>
    </source>
</reference>
<accession>A0A150TNJ5</accession>
<dbReference type="Proteomes" id="UP000075502">
    <property type="component" value="Unassembled WGS sequence"/>
</dbReference>
<dbReference type="SUPFAM" id="SSF48452">
    <property type="entry name" value="TPR-like"/>
    <property type="match status" value="1"/>
</dbReference>
<keyword evidence="3 6" id="KW-0418">Kinase</keyword>
<evidence type="ECO:0000256" key="3">
    <source>
        <dbReference type="ARBA" id="ARBA00022777"/>
    </source>
</evidence>
<dbReference type="CDD" id="cd14014">
    <property type="entry name" value="STKc_PknB_like"/>
    <property type="match status" value="1"/>
</dbReference>
<dbReference type="Gene3D" id="3.30.200.20">
    <property type="entry name" value="Phosphorylase Kinase, domain 1"/>
    <property type="match status" value="1"/>
</dbReference>
<dbReference type="PROSITE" id="PS00108">
    <property type="entry name" value="PROTEIN_KINASE_ST"/>
    <property type="match status" value="1"/>
</dbReference>
<gene>
    <name evidence="6" type="ORF">BE21_35900</name>
</gene>
<evidence type="ECO:0000259" key="5">
    <source>
        <dbReference type="PROSITE" id="PS50011"/>
    </source>
</evidence>
<dbReference type="Gene3D" id="3.40.50.300">
    <property type="entry name" value="P-loop containing nucleotide triphosphate hydrolases"/>
    <property type="match status" value="1"/>
</dbReference>
<evidence type="ECO:0000313" key="6">
    <source>
        <dbReference type="EMBL" id="KYG06255.1"/>
    </source>
</evidence>
<dbReference type="Gene3D" id="1.25.40.10">
    <property type="entry name" value="Tetratricopeptide repeat domain"/>
    <property type="match status" value="1"/>
</dbReference>
<evidence type="ECO:0000256" key="1">
    <source>
        <dbReference type="ARBA" id="ARBA00022679"/>
    </source>
</evidence>
<keyword evidence="2" id="KW-0547">Nucleotide-binding</keyword>
<dbReference type="SUPFAM" id="SSF52540">
    <property type="entry name" value="P-loop containing nucleoside triphosphate hydrolases"/>
    <property type="match status" value="1"/>
</dbReference>
<keyword evidence="1" id="KW-0808">Transferase</keyword>
<organism evidence="6 7">
    <name type="scientific">Sorangium cellulosum</name>
    <name type="common">Polyangium cellulosum</name>
    <dbReference type="NCBI Taxonomy" id="56"/>
    <lineage>
        <taxon>Bacteria</taxon>
        <taxon>Pseudomonadati</taxon>
        <taxon>Myxococcota</taxon>
        <taxon>Polyangia</taxon>
        <taxon>Polyangiales</taxon>
        <taxon>Polyangiaceae</taxon>
        <taxon>Sorangium</taxon>
    </lineage>
</organism>
<proteinExistence type="predicted"/>
<evidence type="ECO:0000256" key="2">
    <source>
        <dbReference type="ARBA" id="ARBA00022741"/>
    </source>
</evidence>
<dbReference type="InterPro" id="IPR000719">
    <property type="entry name" value="Prot_kinase_dom"/>
</dbReference>
<evidence type="ECO:0000256" key="4">
    <source>
        <dbReference type="ARBA" id="ARBA00022840"/>
    </source>
</evidence>
<dbReference type="InterPro" id="IPR011990">
    <property type="entry name" value="TPR-like_helical_dom_sf"/>
</dbReference>
<sequence>MRPEIVLSGRYRLERRAGAGGMGEVWKALDQGTGEPVAVKVLSGGELGGAPRFAREAQILAGLSHPRVVRYVAHGEGADGTPYLVMEWLDGEDLAARLARGPLGIDESVDLAVRVADVLAWAHAQGVIHRDLKPSNLFLPGGRLADIKVLDFGIARTTRATRMTRSGMMMGTPGYMAPEQARGEANSDARADVFSLGCVLFECLTGEPAFGGQHPAAILTKVLFEETPSARRARPAVPMALDELLSRMLSKQREERPTDGQAAAEALRALENTASALPGASSRAPSLTSSEQRAVAVILVSAPTGAEVPSFDGSSTLAASPDGATILHEAEVHGGAGERLLDGSVVVMMAGRGLATDLSAQAARCALSLRARSGGRRVALAMGRGDRRARSLGPAVDRAARLSATPARQAAAEGAVVIDEVIAALLDARFDVREDEGVFTLHGERALASGMRLLLGKATPCVGRDRELGTLRALLAETVEEETAQAALVVAPPGVGKSRLAHELLQELGARGEPLSIWIARGDALRAGSPLEMLGQALRSACGIHEGEPLAIRREKLSAQVAACVAPGERRRVAEFLGEIVGAPFPDEDSLPLRAARRDAPLMADQVRAAFLDFLGAACAKAPVLVLLEDLHWGDRPTVQLLDAALRTLEERPFFVLALARPEVRDVFPRLWDGRRLHELRLVELSRRAGERLAQHVLGERTDPEVVARIVRLSEGNAFYLEELIRWASEGKGSTMPETVVAMVESRLAALDEAARRLLRAASIFGEVFWVGSVAALVGGDARRSEVAHGLAALVEREILVRRRESRFAGEDELAFRHALLREGAYATLTEGDGALGHRLAGAWLEQAAEPAAAVVAEHFDRGGDPVRAADGYRRAAAQALAGNDLEGVFSHTDRALALGAHGEARGELAQIRAEAHHWRGDLADALRWARVAMESLPRGSARWYVAVGDVGQTAGRLGHHEQLLALADELAGAWSEDEATGPAVMATTRVAVRLFFAGSYDRAEALSARIHAVAGRFSGDPVVSGPVFRALGVRALFAGHLDRCRALTEASLRCFEQAGDIRNACVARGNLAEAEIRLGAYAEAVDLLRGAVADAERMGLERAVITGRHNLGFALGRLGALEEGLAVEAEAVAAAARGGWRSIEGVSRAYLAWLLRGAGELEAAEVEARRAVALLDASRPFQVVARATLAEVMLSRGQPSEALAEARDAIALLASLGKVEEGEELARLVYARALEAIGDRPAACAAIAEARDRLLASAARIDEPRRREGFLENVSENAETLKLARAWLGAAAVAPAFAADGGDANA</sequence>
<dbReference type="GO" id="GO:0004674">
    <property type="term" value="F:protein serine/threonine kinase activity"/>
    <property type="evidence" value="ECO:0007669"/>
    <property type="project" value="TreeGrafter"/>
</dbReference>
<dbReference type="EMBL" id="JEME01001738">
    <property type="protein sequence ID" value="KYG06255.1"/>
    <property type="molecule type" value="Genomic_DNA"/>
</dbReference>
<dbReference type="PANTHER" id="PTHR43289">
    <property type="entry name" value="MITOGEN-ACTIVATED PROTEIN KINASE KINASE KINASE 20-RELATED"/>
    <property type="match status" value="1"/>
</dbReference>